<protein>
    <submittedName>
        <fullName evidence="2">Uncharacterized protein</fullName>
    </submittedName>
</protein>
<feature type="compositionally biased region" description="Gly residues" evidence="1">
    <location>
        <begin position="178"/>
        <end position="190"/>
    </location>
</feature>
<feature type="region of interest" description="Disordered" evidence="1">
    <location>
        <begin position="32"/>
        <end position="90"/>
    </location>
</feature>
<dbReference type="Proteomes" id="UP001500016">
    <property type="component" value="Unassembled WGS sequence"/>
</dbReference>
<accession>A0ABN2VZT3</accession>
<comment type="caution">
    <text evidence="2">The sequence shown here is derived from an EMBL/GenBank/DDBJ whole genome shotgun (WGS) entry which is preliminary data.</text>
</comment>
<evidence type="ECO:0000256" key="1">
    <source>
        <dbReference type="SAM" id="MobiDB-lite"/>
    </source>
</evidence>
<evidence type="ECO:0000313" key="3">
    <source>
        <dbReference type="Proteomes" id="UP001500016"/>
    </source>
</evidence>
<keyword evidence="3" id="KW-1185">Reference proteome</keyword>
<evidence type="ECO:0000313" key="2">
    <source>
        <dbReference type="EMBL" id="GAA2079078.1"/>
    </source>
</evidence>
<reference evidence="2 3" key="1">
    <citation type="journal article" date="2019" name="Int. J. Syst. Evol. Microbiol.">
        <title>The Global Catalogue of Microorganisms (GCM) 10K type strain sequencing project: providing services to taxonomists for standard genome sequencing and annotation.</title>
        <authorList>
            <consortium name="The Broad Institute Genomics Platform"/>
            <consortium name="The Broad Institute Genome Sequencing Center for Infectious Disease"/>
            <person name="Wu L."/>
            <person name="Ma J."/>
        </authorList>
    </citation>
    <scope>NUCLEOTIDE SEQUENCE [LARGE SCALE GENOMIC DNA]</scope>
    <source>
        <strain evidence="2 3">JCM 15478</strain>
    </source>
</reference>
<name>A0ABN2VZT3_9ACTN</name>
<proteinExistence type="predicted"/>
<sequence length="261" mass="27320">MFEIVAHGDAQVREPCTGGGAAAARGVDHGVGGHGTAALDDHAHRPYGPRGPPFDPQSAHGRAVPDLDAGRRARRPVEGQLQRRTAAPEGDQFLVALPAGAVPDADGHVLGQVHESGARAQHLVQDLRGVGTQHLDAEARQIVRVRGLRHGRPVPAFGGRCEGALGRGRAPFQDDGPVSGGAEGECGGRPGEAASRDDGVGEDSFARLPPRGVRALVVRPRRPHSCRPRRAAARNSRPGDARPRPPGTRVRSCGTGYADLR</sequence>
<feature type="region of interest" description="Disordered" evidence="1">
    <location>
        <begin position="165"/>
        <end position="261"/>
    </location>
</feature>
<feature type="compositionally biased region" description="Basic residues" evidence="1">
    <location>
        <begin position="219"/>
        <end position="232"/>
    </location>
</feature>
<dbReference type="EMBL" id="BAAAPE010000009">
    <property type="protein sequence ID" value="GAA2079078.1"/>
    <property type="molecule type" value="Genomic_DNA"/>
</dbReference>
<gene>
    <name evidence="2" type="ORF">GCM10009801_36340</name>
</gene>
<feature type="compositionally biased region" description="Basic and acidic residues" evidence="1">
    <location>
        <begin position="63"/>
        <end position="77"/>
    </location>
</feature>
<organism evidence="2 3">
    <name type="scientific">Streptomyces albiaxialis</name>
    <dbReference type="NCBI Taxonomy" id="329523"/>
    <lineage>
        <taxon>Bacteria</taxon>
        <taxon>Bacillati</taxon>
        <taxon>Actinomycetota</taxon>
        <taxon>Actinomycetes</taxon>
        <taxon>Kitasatosporales</taxon>
        <taxon>Streptomycetaceae</taxon>
        <taxon>Streptomyces</taxon>
    </lineage>
</organism>